<feature type="compositionally biased region" description="Basic residues" evidence="1">
    <location>
        <begin position="96"/>
        <end position="112"/>
    </location>
</feature>
<name>A0A6J4H0X1_9CHLR</name>
<evidence type="ECO:0000256" key="1">
    <source>
        <dbReference type="SAM" id="MobiDB-lite"/>
    </source>
</evidence>
<feature type="non-terminal residue" evidence="2">
    <location>
        <position position="112"/>
    </location>
</feature>
<feature type="region of interest" description="Disordered" evidence="1">
    <location>
        <begin position="1"/>
        <end position="112"/>
    </location>
</feature>
<evidence type="ECO:0000313" key="2">
    <source>
        <dbReference type="EMBL" id="CAA9210054.1"/>
    </source>
</evidence>
<reference evidence="2" key="1">
    <citation type="submission" date="2020-02" db="EMBL/GenBank/DDBJ databases">
        <authorList>
            <person name="Meier V. D."/>
        </authorList>
    </citation>
    <scope>NUCLEOTIDE SEQUENCE</scope>
    <source>
        <strain evidence="2">AVDCRST_MAG77</strain>
    </source>
</reference>
<dbReference type="AlphaFoldDB" id="A0A6J4H0X1"/>
<proteinExistence type="predicted"/>
<accession>A0A6J4H0X1</accession>
<protein>
    <submittedName>
        <fullName evidence="2">Uncharacterized protein</fullName>
    </submittedName>
</protein>
<gene>
    <name evidence="2" type="ORF">AVDCRST_MAG77-2003</name>
</gene>
<sequence>DLRSIQIGAPWRAGHAHRARHQPACLHPGRVRPAAGGARQGAPVRHPAQRLQPRLRPFRRPEQRARRQPAHRGHRAATRRAATRRAAGGRSACGQWHRRTRAPRSRRSRLSV</sequence>
<feature type="non-terminal residue" evidence="2">
    <location>
        <position position="1"/>
    </location>
</feature>
<feature type="compositionally biased region" description="Basic residues" evidence="1">
    <location>
        <begin position="66"/>
        <end position="83"/>
    </location>
</feature>
<feature type="compositionally biased region" description="Low complexity" evidence="1">
    <location>
        <begin position="31"/>
        <end position="55"/>
    </location>
</feature>
<organism evidence="2">
    <name type="scientific">uncultured Chloroflexota bacterium</name>
    <dbReference type="NCBI Taxonomy" id="166587"/>
    <lineage>
        <taxon>Bacteria</taxon>
        <taxon>Bacillati</taxon>
        <taxon>Chloroflexota</taxon>
        <taxon>environmental samples</taxon>
    </lineage>
</organism>
<dbReference type="EMBL" id="CADCTC010000001">
    <property type="protein sequence ID" value="CAA9210054.1"/>
    <property type="molecule type" value="Genomic_DNA"/>
</dbReference>